<feature type="binding site" evidence="4">
    <location>
        <position position="174"/>
    </location>
    <ligand>
        <name>substrate</name>
    </ligand>
</feature>
<dbReference type="EMBL" id="JAHRVA010000001">
    <property type="protein sequence ID" value="MBV2142160.1"/>
    <property type="molecule type" value="Genomic_DNA"/>
</dbReference>
<keyword evidence="1 4" id="KW-0489">Methyltransferase</keyword>
<keyword evidence="2 4" id="KW-0808">Transferase</keyword>
<dbReference type="RefSeq" id="WP_217676184.1">
    <property type="nucleotide sequence ID" value="NZ_JAHRVA010000001.1"/>
</dbReference>
<evidence type="ECO:0000256" key="2">
    <source>
        <dbReference type="ARBA" id="ARBA00022679"/>
    </source>
</evidence>
<dbReference type="InterPro" id="IPR055361">
    <property type="entry name" value="tRNA_methyltr_TrmB_bact"/>
</dbReference>
<evidence type="ECO:0000256" key="4">
    <source>
        <dbReference type="HAMAP-Rule" id="MF_01057"/>
    </source>
</evidence>
<comment type="pathway">
    <text evidence="4">tRNA modification; N(7)-methylguanine-tRNA biosynthesis.</text>
</comment>
<gene>
    <name evidence="4" type="primary">trmB</name>
    <name evidence="5" type="ORF">KUG47_01445</name>
</gene>
<organism evidence="5 6">
    <name type="scientific">Falsochrobactrum tianjinense</name>
    <dbReference type="NCBI Taxonomy" id="2706015"/>
    <lineage>
        <taxon>Bacteria</taxon>
        <taxon>Pseudomonadati</taxon>
        <taxon>Pseudomonadota</taxon>
        <taxon>Alphaproteobacteria</taxon>
        <taxon>Hyphomicrobiales</taxon>
        <taxon>Brucellaceae</taxon>
        <taxon>Falsochrobactrum</taxon>
    </lineage>
</organism>
<feature type="binding site" evidence="4">
    <location>
        <position position="116"/>
    </location>
    <ligand>
        <name>S-adenosyl-L-methionine</name>
        <dbReference type="ChEBI" id="CHEBI:59789"/>
    </ligand>
</feature>
<comment type="caution">
    <text evidence="4">Lacks conserved residue(s) required for the propagation of feature annotation.</text>
</comment>
<proteinExistence type="inferred from homology"/>
<evidence type="ECO:0000313" key="6">
    <source>
        <dbReference type="Proteomes" id="UP000752297"/>
    </source>
</evidence>
<dbReference type="HAMAP" id="MF_01057">
    <property type="entry name" value="tRNA_methyltr_TrmB"/>
    <property type="match status" value="1"/>
</dbReference>
<name>A0A949PNU7_9HYPH</name>
<dbReference type="PANTHER" id="PTHR23417">
    <property type="entry name" value="3-DEOXY-D-MANNO-OCTULOSONIC-ACID TRANSFERASE/TRNA GUANINE-N 7 - -METHYLTRANSFERASE"/>
    <property type="match status" value="1"/>
</dbReference>
<dbReference type="EC" id="2.1.1.33" evidence="4"/>
<keyword evidence="4" id="KW-0819">tRNA processing</keyword>
<feature type="binding site" evidence="4">
    <location>
        <position position="142"/>
    </location>
    <ligand>
        <name>substrate</name>
    </ligand>
</feature>
<protein>
    <recommendedName>
        <fullName evidence="4">tRNA (guanine-N(7)-)-methyltransferase</fullName>
        <ecNumber evidence="4">2.1.1.33</ecNumber>
    </recommendedName>
    <alternativeName>
        <fullName evidence="4">tRNA (guanine(46)-N(7))-methyltransferase</fullName>
    </alternativeName>
    <alternativeName>
        <fullName evidence="4">tRNA(m7G46)-methyltransferase</fullName>
    </alternativeName>
</protein>
<dbReference type="AlphaFoldDB" id="A0A949PNU7"/>
<feature type="binding site" evidence="4">
    <location>
        <position position="89"/>
    </location>
    <ligand>
        <name>S-adenosyl-L-methionine</name>
        <dbReference type="ChEBI" id="CHEBI:59789"/>
    </ligand>
</feature>
<keyword evidence="3 4" id="KW-0949">S-adenosyl-L-methionine</keyword>
<dbReference type="GO" id="GO:0008176">
    <property type="term" value="F:tRNA (guanine(46)-N7)-methyltransferase activity"/>
    <property type="evidence" value="ECO:0007669"/>
    <property type="project" value="UniProtKB-UniRule"/>
</dbReference>
<comment type="similarity">
    <text evidence="4">Belongs to the class I-like SAM-binding methyltransferase superfamily. TrmB family.</text>
</comment>
<dbReference type="PROSITE" id="PS51625">
    <property type="entry name" value="SAM_MT_TRMB"/>
    <property type="match status" value="1"/>
</dbReference>
<comment type="function">
    <text evidence="4">Catalyzes the formation of N(7)-methylguanine at position 46 (m7G46) in tRNA.</text>
</comment>
<feature type="binding site" evidence="4">
    <location>
        <position position="64"/>
    </location>
    <ligand>
        <name>S-adenosyl-L-methionine</name>
        <dbReference type="ChEBI" id="CHEBI:59789"/>
    </ligand>
</feature>
<evidence type="ECO:0000256" key="3">
    <source>
        <dbReference type="ARBA" id="ARBA00022691"/>
    </source>
</evidence>
<sequence>MIDEPHPTRAAGNFFGRRHGKPLRQHQSELFENLLPRLKLDPGQPAPQDLRTLFDAPVEKVRMEIGFGGGEHLHHETGRCSQTGFIGIEPFINGMAKMLTALDTEPRPNLRLYDEDATAVLDWLPDASLSGIDLFYPDPWPKRRHWKRRFVSDANLDRFARVLKPGSKFRFASDIEHYVNWTLQHCRWHDAFDWQAKGPADWNGAYEGWPGTRYEAKAFREGRRAAYLTFIRK</sequence>
<dbReference type="GO" id="GO:0043527">
    <property type="term" value="C:tRNA methyltransferase complex"/>
    <property type="evidence" value="ECO:0007669"/>
    <property type="project" value="TreeGrafter"/>
</dbReference>
<reference evidence="5 6" key="1">
    <citation type="submission" date="2021-06" db="EMBL/GenBank/DDBJ databases">
        <title>Falsochrobactrum tianjin sp.nov., a new petroleum-degrading bacteria isolated from oily soils.</title>
        <authorList>
            <person name="Chen G."/>
            <person name="Chen H."/>
            <person name="Tian J."/>
            <person name="Qing J."/>
            <person name="Zhong L."/>
            <person name="Ma W."/>
            <person name="Song Y."/>
            <person name="Cui X."/>
            <person name="Yan B."/>
        </authorList>
    </citation>
    <scope>NUCLEOTIDE SEQUENCE [LARGE SCALE GENOMIC DNA]</scope>
    <source>
        <strain evidence="5 6">TDYN1</strain>
    </source>
</reference>
<evidence type="ECO:0000313" key="5">
    <source>
        <dbReference type="EMBL" id="MBV2142160.1"/>
    </source>
</evidence>
<comment type="catalytic activity">
    <reaction evidence="4">
        <text>guanosine(46) in tRNA + S-adenosyl-L-methionine = N(7)-methylguanosine(46) in tRNA + S-adenosyl-L-homocysteine</text>
        <dbReference type="Rhea" id="RHEA:42708"/>
        <dbReference type="Rhea" id="RHEA-COMP:10188"/>
        <dbReference type="Rhea" id="RHEA-COMP:10189"/>
        <dbReference type="ChEBI" id="CHEBI:57856"/>
        <dbReference type="ChEBI" id="CHEBI:59789"/>
        <dbReference type="ChEBI" id="CHEBI:74269"/>
        <dbReference type="ChEBI" id="CHEBI:74480"/>
        <dbReference type="EC" id="2.1.1.33"/>
    </reaction>
</comment>
<keyword evidence="6" id="KW-1185">Reference proteome</keyword>
<evidence type="ECO:0000256" key="1">
    <source>
        <dbReference type="ARBA" id="ARBA00022603"/>
    </source>
</evidence>
<dbReference type="InterPro" id="IPR003358">
    <property type="entry name" value="tRNA_(Gua-N-7)_MeTrfase_Trmb"/>
</dbReference>
<feature type="binding site" evidence="4">
    <location>
        <position position="138"/>
    </location>
    <ligand>
        <name>S-adenosyl-L-methionine</name>
        <dbReference type="ChEBI" id="CHEBI:59789"/>
    </ligand>
</feature>
<comment type="caution">
    <text evidence="5">The sequence shown here is derived from an EMBL/GenBank/DDBJ whole genome shotgun (WGS) entry which is preliminary data.</text>
</comment>
<feature type="binding site" evidence="4">
    <location>
        <begin position="212"/>
        <end position="215"/>
    </location>
    <ligand>
        <name>substrate</name>
    </ligand>
</feature>
<dbReference type="PANTHER" id="PTHR23417:SF14">
    <property type="entry name" value="PENTACOTRIPEPTIDE-REPEAT REGION OF PRORP DOMAIN-CONTAINING PROTEIN"/>
    <property type="match status" value="1"/>
</dbReference>
<dbReference type="Proteomes" id="UP000752297">
    <property type="component" value="Unassembled WGS sequence"/>
</dbReference>
<dbReference type="Pfam" id="PF02390">
    <property type="entry name" value="Methyltransf_4"/>
    <property type="match status" value="1"/>
</dbReference>
<accession>A0A949PNU7</accession>